<sequence length="188" mass="20740">MDLIDIAKRAECKITITAKSGHVVCEVGPETSPFKVDEDGVVHMKNATVDYEALNKDVGELMQFLDSRIGTLRREILRMSAKAGGEHASHISMNFYVGEPRLTVEPTDSSPSDPRKDIGETFSKACKSWTESIAAATGPRSDLAKTIEHLTVRLDPEELYDDLVKSPEFKSVIVDALCRGPRTVHIKL</sequence>
<gene>
    <name evidence="1" type="ORF">FHW20_002264</name>
</gene>
<keyword evidence="2" id="KW-1185">Reference proteome</keyword>
<protein>
    <submittedName>
        <fullName evidence="1">Uncharacterized protein</fullName>
    </submittedName>
</protein>
<dbReference type="Proteomes" id="UP000578622">
    <property type="component" value="Unassembled WGS sequence"/>
</dbReference>
<dbReference type="EMBL" id="JACGXG010000002">
    <property type="protein sequence ID" value="MBA8851329.1"/>
    <property type="molecule type" value="Genomic_DNA"/>
</dbReference>
<dbReference type="RefSeq" id="WP_182511753.1">
    <property type="nucleotide sequence ID" value="NZ_JACGXG010000002.1"/>
</dbReference>
<accession>A0ABR6APS3</accession>
<name>A0ABR6APS3_9HYPH</name>
<reference evidence="1 2" key="1">
    <citation type="submission" date="2020-07" db="EMBL/GenBank/DDBJ databases">
        <title>Genomic Encyclopedia of Type Strains, Phase IV (KMG-V): Genome sequencing to study the core and pangenomes of soil and plant-associated prokaryotes.</title>
        <authorList>
            <person name="Whitman W."/>
        </authorList>
    </citation>
    <scope>NUCLEOTIDE SEQUENCE [LARGE SCALE GENOMIC DNA]</scope>
    <source>
        <strain evidence="1 2">RH4WT92</strain>
    </source>
</reference>
<proteinExistence type="predicted"/>
<comment type="caution">
    <text evidence="1">The sequence shown here is derived from an EMBL/GenBank/DDBJ whole genome shotgun (WGS) entry which is preliminary data.</text>
</comment>
<evidence type="ECO:0000313" key="1">
    <source>
        <dbReference type="EMBL" id="MBA8851329.1"/>
    </source>
</evidence>
<evidence type="ECO:0000313" key="2">
    <source>
        <dbReference type="Proteomes" id="UP000578622"/>
    </source>
</evidence>
<organism evidence="1 2">
    <name type="scientific">Brucella intermedia</name>
    <dbReference type="NCBI Taxonomy" id="94625"/>
    <lineage>
        <taxon>Bacteria</taxon>
        <taxon>Pseudomonadati</taxon>
        <taxon>Pseudomonadota</taxon>
        <taxon>Alphaproteobacteria</taxon>
        <taxon>Hyphomicrobiales</taxon>
        <taxon>Brucellaceae</taxon>
        <taxon>Brucella/Ochrobactrum group</taxon>
        <taxon>Brucella</taxon>
    </lineage>
</organism>